<protein>
    <submittedName>
        <fullName evidence="2">Uncharacterized protein</fullName>
    </submittedName>
</protein>
<name>A0A6C0IFM3_9ZZZZ</name>
<evidence type="ECO:0000256" key="1">
    <source>
        <dbReference type="SAM" id="MobiDB-lite"/>
    </source>
</evidence>
<proteinExistence type="predicted"/>
<reference evidence="2" key="1">
    <citation type="journal article" date="2020" name="Nature">
        <title>Giant virus diversity and host interactions through global metagenomics.</title>
        <authorList>
            <person name="Schulz F."/>
            <person name="Roux S."/>
            <person name="Paez-Espino D."/>
            <person name="Jungbluth S."/>
            <person name="Walsh D.A."/>
            <person name="Denef V.J."/>
            <person name="McMahon K.D."/>
            <person name="Konstantinidis K.T."/>
            <person name="Eloe-Fadrosh E.A."/>
            <person name="Kyrpides N.C."/>
            <person name="Woyke T."/>
        </authorList>
    </citation>
    <scope>NUCLEOTIDE SEQUENCE</scope>
    <source>
        <strain evidence="2">GVMAG-M-3300023184-68</strain>
    </source>
</reference>
<organism evidence="2">
    <name type="scientific">viral metagenome</name>
    <dbReference type="NCBI Taxonomy" id="1070528"/>
    <lineage>
        <taxon>unclassified sequences</taxon>
        <taxon>metagenomes</taxon>
        <taxon>organismal metagenomes</taxon>
    </lineage>
</organism>
<dbReference type="EMBL" id="MN740153">
    <property type="protein sequence ID" value="QHT90333.1"/>
    <property type="molecule type" value="Genomic_DNA"/>
</dbReference>
<evidence type="ECO:0000313" key="2">
    <source>
        <dbReference type="EMBL" id="QHT90333.1"/>
    </source>
</evidence>
<accession>A0A6C0IFM3</accession>
<sequence>MSDTDKGLSASSLLTQKVALLPKEFESITNRKTDILSVFDDKNMEYEYNPDKQLCIVKMNHTNCVELYFDDDAHKIIVKSIYKCSSDNSTVGSGKYILLKLIELSKQPKYESYQLIIEYDVSRIVPPEIVMKKANLSLSKLRILSSGKTWYNSMGFYEDCYAYTKDCIHNFIDNTQISISYSNKPTDIRTRVLAHRPELLLEIPKKGMVKDVFTSIASDITKISRTWEKIIRDGGNIDTEIIPEEKQLLQKYSKLLDYHYKKLEDLCNDCKKDDNSKCYLHKKNTDLIYSDVEPTKAPKSSASEACFGLSSSVRSAPCLNSSGDLRSPSELLVQRLSAPLPMSLTVGGGTSRGRRKKKYNKTRKVHFA</sequence>
<feature type="region of interest" description="Disordered" evidence="1">
    <location>
        <begin position="343"/>
        <end position="368"/>
    </location>
</feature>
<feature type="compositionally biased region" description="Basic residues" evidence="1">
    <location>
        <begin position="352"/>
        <end position="368"/>
    </location>
</feature>
<dbReference type="AlphaFoldDB" id="A0A6C0IFM3"/>